<evidence type="ECO:0000256" key="1">
    <source>
        <dbReference type="ARBA" id="ARBA00005298"/>
    </source>
</evidence>
<comment type="caution">
    <text evidence="4">The sequence shown here is derived from an EMBL/GenBank/DDBJ whole genome shotgun (WGS) entry which is preliminary data.</text>
</comment>
<dbReference type="Gene3D" id="2.60.40.640">
    <property type="match status" value="2"/>
</dbReference>
<feature type="compositionally biased region" description="Polar residues" evidence="2">
    <location>
        <begin position="105"/>
        <end position="123"/>
    </location>
</feature>
<feature type="compositionally biased region" description="Polar residues" evidence="2">
    <location>
        <begin position="729"/>
        <end position="738"/>
    </location>
</feature>
<dbReference type="SUPFAM" id="SSF81296">
    <property type="entry name" value="E set domains"/>
    <property type="match status" value="1"/>
</dbReference>
<dbReference type="AlphaFoldDB" id="A0A9P4J036"/>
<dbReference type="InterPro" id="IPR011022">
    <property type="entry name" value="Arrestin_C-like"/>
</dbReference>
<dbReference type="InterPro" id="IPR014756">
    <property type="entry name" value="Ig_E-set"/>
</dbReference>
<feature type="compositionally biased region" description="Basic and acidic residues" evidence="2">
    <location>
        <begin position="621"/>
        <end position="639"/>
    </location>
</feature>
<feature type="region of interest" description="Disordered" evidence="2">
    <location>
        <begin position="756"/>
        <end position="783"/>
    </location>
</feature>
<feature type="region of interest" description="Disordered" evidence="2">
    <location>
        <begin position="93"/>
        <end position="185"/>
    </location>
</feature>
<evidence type="ECO:0000259" key="3">
    <source>
        <dbReference type="SMART" id="SM01017"/>
    </source>
</evidence>
<feature type="region of interest" description="Disordered" evidence="2">
    <location>
        <begin position="710"/>
        <end position="739"/>
    </location>
</feature>
<dbReference type="InterPro" id="IPR050357">
    <property type="entry name" value="Arrestin_domain-protein"/>
</dbReference>
<feature type="region of interest" description="Disordered" evidence="2">
    <location>
        <begin position="799"/>
        <end position="830"/>
    </location>
</feature>
<dbReference type="PANTHER" id="PTHR11188">
    <property type="entry name" value="ARRESTIN DOMAIN CONTAINING PROTEIN"/>
    <property type="match status" value="1"/>
</dbReference>
<dbReference type="Pfam" id="PF02752">
    <property type="entry name" value="Arrestin_C"/>
    <property type="match status" value="1"/>
</dbReference>
<feature type="region of interest" description="Disordered" evidence="2">
    <location>
        <begin position="55"/>
        <end position="78"/>
    </location>
</feature>
<dbReference type="EMBL" id="ML996088">
    <property type="protein sequence ID" value="KAF2150992.1"/>
    <property type="molecule type" value="Genomic_DNA"/>
</dbReference>
<reference evidence="4" key="1">
    <citation type="journal article" date="2020" name="Stud. Mycol.">
        <title>101 Dothideomycetes genomes: a test case for predicting lifestyles and emergence of pathogens.</title>
        <authorList>
            <person name="Haridas S."/>
            <person name="Albert R."/>
            <person name="Binder M."/>
            <person name="Bloem J."/>
            <person name="Labutti K."/>
            <person name="Salamov A."/>
            <person name="Andreopoulos B."/>
            <person name="Baker S."/>
            <person name="Barry K."/>
            <person name="Bills G."/>
            <person name="Bluhm B."/>
            <person name="Cannon C."/>
            <person name="Castanera R."/>
            <person name="Culley D."/>
            <person name="Daum C."/>
            <person name="Ezra D."/>
            <person name="Gonzalez J."/>
            <person name="Henrissat B."/>
            <person name="Kuo A."/>
            <person name="Liang C."/>
            <person name="Lipzen A."/>
            <person name="Lutzoni F."/>
            <person name="Magnuson J."/>
            <person name="Mondo S."/>
            <person name="Nolan M."/>
            <person name="Ohm R."/>
            <person name="Pangilinan J."/>
            <person name="Park H.-J."/>
            <person name="Ramirez L."/>
            <person name="Alfaro M."/>
            <person name="Sun H."/>
            <person name="Tritt A."/>
            <person name="Yoshinaga Y."/>
            <person name="Zwiers L.-H."/>
            <person name="Turgeon B."/>
            <person name="Goodwin S."/>
            <person name="Spatafora J."/>
            <person name="Crous P."/>
            <person name="Grigoriev I."/>
        </authorList>
    </citation>
    <scope>NUCLEOTIDE SEQUENCE</scope>
    <source>
        <strain evidence="4">CBS 260.36</strain>
    </source>
</reference>
<accession>A0A9P4J036</accession>
<dbReference type="OrthoDB" id="298939at2759"/>
<evidence type="ECO:0000256" key="2">
    <source>
        <dbReference type="SAM" id="MobiDB-lite"/>
    </source>
</evidence>
<organism evidence="4 5">
    <name type="scientific">Myriangium duriaei CBS 260.36</name>
    <dbReference type="NCBI Taxonomy" id="1168546"/>
    <lineage>
        <taxon>Eukaryota</taxon>
        <taxon>Fungi</taxon>
        <taxon>Dikarya</taxon>
        <taxon>Ascomycota</taxon>
        <taxon>Pezizomycotina</taxon>
        <taxon>Dothideomycetes</taxon>
        <taxon>Dothideomycetidae</taxon>
        <taxon>Myriangiales</taxon>
        <taxon>Myriangiaceae</taxon>
        <taxon>Myriangium</taxon>
    </lineage>
</organism>
<evidence type="ECO:0000313" key="5">
    <source>
        <dbReference type="Proteomes" id="UP000799439"/>
    </source>
</evidence>
<name>A0A9P4J036_9PEZI</name>
<protein>
    <recommendedName>
        <fullName evidence="3">Arrestin C-terminal-like domain-containing protein</fullName>
    </recommendedName>
</protein>
<evidence type="ECO:0000313" key="4">
    <source>
        <dbReference type="EMBL" id="KAF2150992.1"/>
    </source>
</evidence>
<dbReference type="GO" id="GO:0005737">
    <property type="term" value="C:cytoplasm"/>
    <property type="evidence" value="ECO:0007669"/>
    <property type="project" value="TreeGrafter"/>
</dbReference>
<dbReference type="GO" id="GO:0015031">
    <property type="term" value="P:protein transport"/>
    <property type="evidence" value="ECO:0007669"/>
    <property type="project" value="TreeGrafter"/>
</dbReference>
<dbReference type="PANTHER" id="PTHR11188:SF17">
    <property type="entry name" value="FI21816P1"/>
    <property type="match status" value="1"/>
</dbReference>
<feature type="region of interest" description="Disordered" evidence="2">
    <location>
        <begin position="561"/>
        <end position="678"/>
    </location>
</feature>
<dbReference type="SMART" id="SM01017">
    <property type="entry name" value="Arrestin_C"/>
    <property type="match status" value="1"/>
</dbReference>
<keyword evidence="5" id="KW-1185">Reference proteome</keyword>
<feature type="domain" description="Arrestin C-terminal-like" evidence="3">
    <location>
        <begin position="393"/>
        <end position="541"/>
    </location>
</feature>
<feature type="compositionally biased region" description="Polar residues" evidence="2">
    <location>
        <begin position="583"/>
        <end position="605"/>
    </location>
</feature>
<comment type="similarity">
    <text evidence="1">Belongs to the arrestin family.</text>
</comment>
<gene>
    <name evidence="4" type="ORF">K461DRAFT_322319</name>
</gene>
<dbReference type="Proteomes" id="UP000799439">
    <property type="component" value="Unassembled WGS sequence"/>
</dbReference>
<proteinExistence type="inferred from homology"/>
<dbReference type="InterPro" id="IPR014752">
    <property type="entry name" value="Arrestin-like_C"/>
</dbReference>
<sequence length="921" mass="101975">MAHHYHLNTSGPRLEPSVQRNWAQPTTPVKDHSSFIRPLSDIREITEPSIVEVPRSTAATDKLPAKGSGKQTSLKQTGAIKRGNSVRIVEPNTKAKGKQRLEVRLSSSSGSIDLPEGSSTYSSPPFAVPPRASSHSKIPQPTKGITVDGHTLRTVPTRIPDRGRSSSPVRQIGDRLDPVASDSSRRIPSQTFVRDPCPFDIIDQANSRHNRITLQLQVVAPLFVGGGSIEGFVRLVVDGADWTRHKRDMLISKISIDLVGVEELVGQHRRSVFLCLATELIDTKSPPPADMVESTIPVSSRNPQWILKPSITLLPFRISLPLDVGPSPFNSKTAQIRYMLCASVHANDQGRSCTVRTSQNMTVLSTYDPERALRSLPSPLTAFDEIHLSKRGIVEIIRLTAGLHRQVWVSGTSLFVDVHVANNSRKLLKKLELSIERDILYYKHAAASTLEKSASQARIFQDKEQTILSRSSLKLGKPGLDGIAPHSNVVRTCGIDIPRSHATVRCGKFFEVRYFLNVTIGTAHIKYLSVQLPIILIHMNSLDVVPNAIGQVAAAIEEKRAQHYEAQSRKGSNPSSHNERQSSSKVQPNTASQSGRSRTPDQSRLQGKAFGAPRQQSLQRMRAEAAELERLGRELDRSPRKQRSHPKSPQNSPPKSSRPKTRSQKSAGRSANNDGSQDRKHMFALNQAPSSHSLGGSSAGSYPVLNGSNMSINIDGTPPDGRAHAMQAQDITSLSGTVRRTIRNMRSFDSLRRLRPENRRPSMPSMYDPTGAEAQSTHRRTHRSIDSGRVHLADNNDHHAARSHFSPQSPAAERSQLAFRDKPSSQNLVRRASSRLRDSFDRGKFELQAAVAKAPSSGVGTGIRQWFRDKKGHHKEKGRREEQGMDWWNRPVPQQPVPVPVPQTGMRGREKMEGIWRDGWI</sequence>